<dbReference type="EMBL" id="JBEDUW010000005">
    <property type="protein sequence ID" value="KAK9929314.1"/>
    <property type="molecule type" value="Genomic_DNA"/>
</dbReference>
<proteinExistence type="predicted"/>
<dbReference type="Pfam" id="PF00560">
    <property type="entry name" value="LRR_1"/>
    <property type="match status" value="1"/>
</dbReference>
<comment type="caution">
    <text evidence="4">The sequence shown here is derived from an EMBL/GenBank/DDBJ whole genome shotgun (WGS) entry which is preliminary data.</text>
</comment>
<dbReference type="SUPFAM" id="SSF52058">
    <property type="entry name" value="L domain-like"/>
    <property type="match status" value="1"/>
</dbReference>
<name>A0AAW1WYT0_RUBAR</name>
<dbReference type="InterPro" id="IPR045344">
    <property type="entry name" value="C-JID"/>
</dbReference>
<evidence type="ECO:0000313" key="5">
    <source>
        <dbReference type="Proteomes" id="UP001457282"/>
    </source>
</evidence>
<gene>
    <name evidence="4" type="ORF">M0R45_026416</name>
</gene>
<dbReference type="PANTHER" id="PTHR45752:SF195">
    <property type="entry name" value="LEUCINE-RICH REPEAT (LRR) FAMILY PROTEIN-RELATED"/>
    <property type="match status" value="1"/>
</dbReference>
<reference evidence="4 5" key="1">
    <citation type="journal article" date="2023" name="G3 (Bethesda)">
        <title>A chromosome-length genome assembly and annotation of blackberry (Rubus argutus, cv. 'Hillquist').</title>
        <authorList>
            <person name="Bruna T."/>
            <person name="Aryal R."/>
            <person name="Dudchenko O."/>
            <person name="Sargent D.J."/>
            <person name="Mead D."/>
            <person name="Buti M."/>
            <person name="Cavallini A."/>
            <person name="Hytonen T."/>
            <person name="Andres J."/>
            <person name="Pham M."/>
            <person name="Weisz D."/>
            <person name="Mascagni F."/>
            <person name="Usai G."/>
            <person name="Natali L."/>
            <person name="Bassil N."/>
            <person name="Fernandez G.E."/>
            <person name="Lomsadze A."/>
            <person name="Armour M."/>
            <person name="Olukolu B."/>
            <person name="Poorten T."/>
            <person name="Britton C."/>
            <person name="Davik J."/>
            <person name="Ashrafi H."/>
            <person name="Aiden E.L."/>
            <person name="Borodovsky M."/>
            <person name="Worthington M."/>
        </authorList>
    </citation>
    <scope>NUCLEOTIDE SEQUENCE [LARGE SCALE GENOMIC DNA]</scope>
    <source>
        <strain evidence="4">PI 553951</strain>
    </source>
</reference>
<evidence type="ECO:0000259" key="3">
    <source>
        <dbReference type="Pfam" id="PF20160"/>
    </source>
</evidence>
<dbReference type="Pfam" id="PF20160">
    <property type="entry name" value="C-JID"/>
    <property type="match status" value="1"/>
</dbReference>
<keyword evidence="1" id="KW-0433">Leucine-rich repeat</keyword>
<dbReference type="InterPro" id="IPR032675">
    <property type="entry name" value="LRR_dom_sf"/>
</dbReference>
<dbReference type="PANTHER" id="PTHR45752">
    <property type="entry name" value="LEUCINE-RICH REPEAT-CONTAINING"/>
    <property type="match status" value="1"/>
</dbReference>
<protein>
    <recommendedName>
        <fullName evidence="3">C-JID domain-containing protein</fullName>
    </recommendedName>
</protein>
<evidence type="ECO:0000256" key="2">
    <source>
        <dbReference type="ARBA" id="ARBA00022737"/>
    </source>
</evidence>
<keyword evidence="2" id="KW-0677">Repeat</keyword>
<sequence length="491" mass="55310">MPRSQVKQLWTYGHNLTSLKHLNLRDSRNLIEVPDLSGSPSIERIDFRGCRSLVRVPSYFQNLENLASLDLWSCGNLKFFCEIPCNLEELILSGTAIEEISPSIWSHKKLHELDLSGCENLKSLPSRSNSTTGELNMCGGDQNQIGLKTLLLHFSNIDSLPDDSIYGLDTLYLVGCNQLKRLPPLSMGSLCSLRNLDLSGCEVLESIPDSLFYSSTLQDIDLRGTMIESIPSSIINASGLLDLRLMGCKKLTVIPELPSQLQSLDASGCTSLKRVASSRSALVQQPWEHRESFILERHVYTDCLELDESARINIMGDAQLRIMRMASSSKRAMYDYTFICPGNETPEWFSDQREGCEINNIKFPPDWSTTTQDQFLGFPLSAVVAVKPLTNSFFYLVWECNFKTNNDGEGYQHKFKSQWITSTITSADVNSYEDYVVAFFNRDSREGNSRPPIPLNMVTQASFHLYPVYNGNKDEARIDVKIKSVGFVKLN</sequence>
<keyword evidence="5" id="KW-1185">Reference proteome</keyword>
<feature type="domain" description="C-JID" evidence="3">
    <location>
        <begin position="340"/>
        <end position="440"/>
    </location>
</feature>
<evidence type="ECO:0000313" key="4">
    <source>
        <dbReference type="EMBL" id="KAK9929314.1"/>
    </source>
</evidence>
<organism evidence="4 5">
    <name type="scientific">Rubus argutus</name>
    <name type="common">Southern blackberry</name>
    <dbReference type="NCBI Taxonomy" id="59490"/>
    <lineage>
        <taxon>Eukaryota</taxon>
        <taxon>Viridiplantae</taxon>
        <taxon>Streptophyta</taxon>
        <taxon>Embryophyta</taxon>
        <taxon>Tracheophyta</taxon>
        <taxon>Spermatophyta</taxon>
        <taxon>Magnoliopsida</taxon>
        <taxon>eudicotyledons</taxon>
        <taxon>Gunneridae</taxon>
        <taxon>Pentapetalae</taxon>
        <taxon>rosids</taxon>
        <taxon>fabids</taxon>
        <taxon>Rosales</taxon>
        <taxon>Rosaceae</taxon>
        <taxon>Rosoideae</taxon>
        <taxon>Rosoideae incertae sedis</taxon>
        <taxon>Rubus</taxon>
    </lineage>
</organism>
<evidence type="ECO:0000256" key="1">
    <source>
        <dbReference type="ARBA" id="ARBA00022614"/>
    </source>
</evidence>
<dbReference type="Gene3D" id="3.80.10.10">
    <property type="entry name" value="Ribonuclease Inhibitor"/>
    <property type="match status" value="2"/>
</dbReference>
<accession>A0AAW1WYT0</accession>
<dbReference type="AlphaFoldDB" id="A0AAW1WYT0"/>
<dbReference type="InterPro" id="IPR050715">
    <property type="entry name" value="LRR-SigEffector_domain"/>
</dbReference>
<dbReference type="InterPro" id="IPR001611">
    <property type="entry name" value="Leu-rich_rpt"/>
</dbReference>
<dbReference type="Proteomes" id="UP001457282">
    <property type="component" value="Unassembled WGS sequence"/>
</dbReference>